<evidence type="ECO:0000259" key="3">
    <source>
        <dbReference type="SMART" id="SM00475"/>
    </source>
</evidence>
<dbReference type="InterPro" id="IPR002421">
    <property type="entry name" value="5-3_exonuclease"/>
</dbReference>
<dbReference type="GO" id="GO:0003677">
    <property type="term" value="F:DNA binding"/>
    <property type="evidence" value="ECO:0007669"/>
    <property type="project" value="InterPro"/>
</dbReference>
<dbReference type="SMART" id="SM00475">
    <property type="entry name" value="53EXOc"/>
    <property type="match status" value="1"/>
</dbReference>
<protein>
    <recommendedName>
        <fullName evidence="3">5'-3' exonuclease domain-containing protein</fullName>
    </recommendedName>
</protein>
<gene>
    <name evidence="4" type="ORF">METZ01_LOCUS68463</name>
</gene>
<organism evidence="4">
    <name type="scientific">marine metagenome</name>
    <dbReference type="NCBI Taxonomy" id="408172"/>
    <lineage>
        <taxon>unclassified sequences</taxon>
        <taxon>metagenomes</taxon>
        <taxon>ecological metagenomes</taxon>
    </lineage>
</organism>
<dbReference type="InterPro" id="IPR020046">
    <property type="entry name" value="5-3_exonucl_a-hlix_arch_N"/>
</dbReference>
<dbReference type="Pfam" id="PF09293">
    <property type="entry name" value="RNaseH_C"/>
    <property type="match status" value="1"/>
</dbReference>
<dbReference type="InterPro" id="IPR036276">
    <property type="entry name" value="T4_RNaseH_C"/>
</dbReference>
<accession>A0A381TIF8</accession>
<dbReference type="GO" id="GO:0033567">
    <property type="term" value="P:DNA replication, Okazaki fragment processing"/>
    <property type="evidence" value="ECO:0007669"/>
    <property type="project" value="InterPro"/>
</dbReference>
<evidence type="ECO:0000256" key="2">
    <source>
        <dbReference type="ARBA" id="ARBA00022801"/>
    </source>
</evidence>
<feature type="domain" description="5'-3' exonuclease" evidence="3">
    <location>
        <begin position="7"/>
        <end position="233"/>
    </location>
</feature>
<dbReference type="GO" id="GO:0017108">
    <property type="term" value="F:5'-flap endonuclease activity"/>
    <property type="evidence" value="ECO:0007669"/>
    <property type="project" value="InterPro"/>
</dbReference>
<dbReference type="EMBL" id="UINC01004610">
    <property type="protein sequence ID" value="SVA15609.1"/>
    <property type="molecule type" value="Genomic_DNA"/>
</dbReference>
<name>A0A381TIF8_9ZZZZ</name>
<dbReference type="Gene3D" id="3.40.50.1010">
    <property type="entry name" value="5'-nuclease"/>
    <property type="match status" value="1"/>
</dbReference>
<sequence length="289" mass="34002">MILLDFSNIIVGSIMVAHKVPDEERFGEDYIRHLVLNSIRSYRNKYKHKYGEIVICTDFHSSWRKEVFPYYKAHRKAQRTKQKAEKGMDWSALFDTISKIITELDTFFPYKVIKIPHAEGDDVIAVLAKHANNCLNERSLIVSSDKDFSQLYKYKRIRQFSPMKHKMINGIDPIGYLKEHIIRGDKGDGIPNILSADDTIVEGTRQKPISKKKVANWLVQDPEDFKDDMKHGWTRNQELIDFEFIPPSIAQEILIQYNEKKEYQQGQLMNYFIKNRLKYLMENMGDFTK</sequence>
<proteinExistence type="predicted"/>
<dbReference type="SUPFAM" id="SSF88723">
    <property type="entry name" value="PIN domain-like"/>
    <property type="match status" value="1"/>
</dbReference>
<dbReference type="Pfam" id="PF02739">
    <property type="entry name" value="5_3_exonuc_N"/>
    <property type="match status" value="1"/>
</dbReference>
<evidence type="ECO:0000313" key="4">
    <source>
        <dbReference type="EMBL" id="SVA15609.1"/>
    </source>
</evidence>
<dbReference type="Gene3D" id="1.10.150.20">
    <property type="entry name" value="5' to 3' exonuclease, C-terminal subdomain"/>
    <property type="match status" value="1"/>
</dbReference>
<keyword evidence="1" id="KW-0540">Nuclease</keyword>
<dbReference type="PANTHER" id="PTHR42646">
    <property type="entry name" value="FLAP ENDONUCLEASE XNI"/>
    <property type="match status" value="1"/>
</dbReference>
<reference evidence="4" key="1">
    <citation type="submission" date="2018-05" db="EMBL/GenBank/DDBJ databases">
        <authorList>
            <person name="Lanie J.A."/>
            <person name="Ng W.-L."/>
            <person name="Kazmierczak K.M."/>
            <person name="Andrzejewski T.M."/>
            <person name="Davidsen T.M."/>
            <person name="Wayne K.J."/>
            <person name="Tettelin H."/>
            <person name="Glass J.I."/>
            <person name="Rusch D."/>
            <person name="Podicherti R."/>
            <person name="Tsui H.-C.T."/>
            <person name="Winkler M.E."/>
        </authorList>
    </citation>
    <scope>NUCLEOTIDE SEQUENCE</scope>
</reference>
<dbReference type="AlphaFoldDB" id="A0A381TIF8"/>
<dbReference type="PANTHER" id="PTHR42646:SF2">
    <property type="entry name" value="5'-3' EXONUCLEASE FAMILY PROTEIN"/>
    <property type="match status" value="1"/>
</dbReference>
<dbReference type="SUPFAM" id="SSF47807">
    <property type="entry name" value="5' to 3' exonuclease, C-terminal subdomain"/>
    <property type="match status" value="1"/>
</dbReference>
<dbReference type="CDD" id="cd09860">
    <property type="entry name" value="PIN_T4-like"/>
    <property type="match status" value="1"/>
</dbReference>
<dbReference type="InterPro" id="IPR036279">
    <property type="entry name" value="5-3_exonuclease_C_sf"/>
</dbReference>
<dbReference type="InterPro" id="IPR029060">
    <property type="entry name" value="PIN-like_dom_sf"/>
</dbReference>
<evidence type="ECO:0000256" key="1">
    <source>
        <dbReference type="ARBA" id="ARBA00022722"/>
    </source>
</evidence>
<keyword evidence="2" id="KW-0378">Hydrolase</keyword>
<dbReference type="InterPro" id="IPR038969">
    <property type="entry name" value="FEN"/>
</dbReference>
<dbReference type="GO" id="GO:0008409">
    <property type="term" value="F:5'-3' exonuclease activity"/>
    <property type="evidence" value="ECO:0007669"/>
    <property type="project" value="InterPro"/>
</dbReference>